<dbReference type="InterPro" id="IPR000536">
    <property type="entry name" value="Nucl_hrmn_rcpt_lig-bd"/>
</dbReference>
<organism evidence="5 6">
    <name type="scientific">Oesophagostomum dentatum</name>
    <name type="common">Nodular worm</name>
    <dbReference type="NCBI Taxonomy" id="61180"/>
    <lineage>
        <taxon>Eukaryota</taxon>
        <taxon>Metazoa</taxon>
        <taxon>Ecdysozoa</taxon>
        <taxon>Nematoda</taxon>
        <taxon>Chromadorea</taxon>
        <taxon>Rhabditida</taxon>
        <taxon>Rhabditina</taxon>
        <taxon>Rhabditomorpha</taxon>
        <taxon>Strongyloidea</taxon>
        <taxon>Strongylidae</taxon>
        <taxon>Oesophagostomum</taxon>
    </lineage>
</organism>
<sequence>MHHALLRYRRHQLSESDLNLAQSLSFPQMLSIWEQQVYAMGEWLMHCKEFAALPLHDKMAIFKISCAIWRQFERTTMSIDLFGWRAVTKKLLAVSSKIVIVNDETMRYDDMSRVTGCDPSYVKSLFDPFAGRIIEEVAKTCLELAISPTEVTYILCTLVWHVEGKSVNPATLLIAESYREMISDDLHNYYMRTLKTPNYAARLIRIMSIVHCIENIYYEKSKVAEFARIFDVVNIDVSERGLFN</sequence>
<dbReference type="AlphaFoldDB" id="A0A0B1T052"/>
<accession>A0A0B1T052</accession>
<dbReference type="PROSITE" id="PS51843">
    <property type="entry name" value="NR_LBD"/>
    <property type="match status" value="1"/>
</dbReference>
<evidence type="ECO:0000313" key="5">
    <source>
        <dbReference type="EMBL" id="KHJ89546.1"/>
    </source>
</evidence>
<dbReference type="InterPro" id="IPR051152">
    <property type="entry name" value="C.elegans_Orphan_NR"/>
</dbReference>
<keyword evidence="6" id="KW-1185">Reference proteome</keyword>
<reference evidence="5 6" key="1">
    <citation type="submission" date="2014-03" db="EMBL/GenBank/DDBJ databases">
        <title>Draft genome of the hookworm Oesophagostomum dentatum.</title>
        <authorList>
            <person name="Mitreva M."/>
        </authorList>
    </citation>
    <scope>NUCLEOTIDE SEQUENCE [LARGE SCALE GENOMIC DNA]</scope>
    <source>
        <strain evidence="5 6">OD-Hann</strain>
    </source>
</reference>
<dbReference type="InterPro" id="IPR035500">
    <property type="entry name" value="NHR-like_dom_sf"/>
</dbReference>
<dbReference type="OrthoDB" id="10018779at2759"/>
<dbReference type="PANTHER" id="PTHR45680">
    <property type="entry name" value="NUCLEAR HORMONE RECEPTOR FAMILY"/>
    <property type="match status" value="1"/>
</dbReference>
<dbReference type="EMBL" id="KN554083">
    <property type="protein sequence ID" value="KHJ89546.1"/>
    <property type="molecule type" value="Genomic_DNA"/>
</dbReference>
<dbReference type="PANTHER" id="PTHR45680:SF29">
    <property type="entry name" value="NUCLEAR HORMONE RECEPTOR FAMILY"/>
    <property type="match status" value="1"/>
</dbReference>
<proteinExistence type="predicted"/>
<dbReference type="Gene3D" id="1.10.565.10">
    <property type="entry name" value="Retinoid X Receptor"/>
    <property type="match status" value="1"/>
</dbReference>
<evidence type="ECO:0000259" key="4">
    <source>
        <dbReference type="PROSITE" id="PS51843"/>
    </source>
</evidence>
<gene>
    <name evidence="5" type="ORF">OESDEN_10627</name>
</gene>
<evidence type="ECO:0000313" key="6">
    <source>
        <dbReference type="Proteomes" id="UP000053660"/>
    </source>
</evidence>
<evidence type="ECO:0000256" key="1">
    <source>
        <dbReference type="ARBA" id="ARBA00023015"/>
    </source>
</evidence>
<dbReference type="SMART" id="SM00430">
    <property type="entry name" value="HOLI"/>
    <property type="match status" value="1"/>
</dbReference>
<dbReference type="Pfam" id="PF00104">
    <property type="entry name" value="Hormone_recep"/>
    <property type="match status" value="1"/>
</dbReference>
<name>A0A0B1T052_OESDE</name>
<dbReference type="SUPFAM" id="SSF48508">
    <property type="entry name" value="Nuclear receptor ligand-binding domain"/>
    <property type="match status" value="1"/>
</dbReference>
<dbReference type="Proteomes" id="UP000053660">
    <property type="component" value="Unassembled WGS sequence"/>
</dbReference>
<keyword evidence="1" id="KW-0805">Transcription regulation</keyword>
<keyword evidence="2" id="KW-0804">Transcription</keyword>
<evidence type="ECO:0000256" key="2">
    <source>
        <dbReference type="ARBA" id="ARBA00023163"/>
    </source>
</evidence>
<keyword evidence="3 5" id="KW-0675">Receptor</keyword>
<feature type="domain" description="NR LBD" evidence="4">
    <location>
        <begin position="1"/>
        <end position="244"/>
    </location>
</feature>
<evidence type="ECO:0000256" key="3">
    <source>
        <dbReference type="ARBA" id="ARBA00023170"/>
    </source>
</evidence>
<protein>
    <submittedName>
        <fullName evidence="5">Ligand-binding domain of nuclear hormone receptor</fullName>
    </submittedName>
</protein>